<dbReference type="AlphaFoldDB" id="A0A177WKH4"/>
<gene>
    <name evidence="15" type="ORF">BDEG_23948</name>
</gene>
<dbReference type="InterPro" id="IPR001876">
    <property type="entry name" value="Znf_RanBP2"/>
</dbReference>
<dbReference type="GO" id="GO:0003723">
    <property type="term" value="F:RNA binding"/>
    <property type="evidence" value="ECO:0007669"/>
    <property type="project" value="UniProtKB-UniRule"/>
</dbReference>
<organism evidence="15 16">
    <name type="scientific">Batrachochytrium dendrobatidis (strain JEL423)</name>
    <dbReference type="NCBI Taxonomy" id="403673"/>
    <lineage>
        <taxon>Eukaryota</taxon>
        <taxon>Fungi</taxon>
        <taxon>Fungi incertae sedis</taxon>
        <taxon>Chytridiomycota</taxon>
        <taxon>Chytridiomycota incertae sedis</taxon>
        <taxon>Chytridiomycetes</taxon>
        <taxon>Rhizophydiales</taxon>
        <taxon>Rhizophydiales incertae sedis</taxon>
        <taxon>Batrachochytrium</taxon>
    </lineage>
</organism>
<dbReference type="PANTHER" id="PTHR13948">
    <property type="entry name" value="RNA-BINDING PROTEIN"/>
    <property type="match status" value="1"/>
</dbReference>
<sequence>MLGIVLLDTFLGVALATVAGVPSAATGETTTTVIDLVMMKLMVLTDGLGVEVQVQVLTGGELGAEVEAGVEAGVRSDDTVAMRIGGMTDILTTMNPMIDHMAILKRLPGLVFALQLHVSNIDACFSELIPLYFLYLELALLLPDWIIWMLYVMVESIRVVRDRISGLSRGFAFVTFPSIDAAGEWVSRHSPSVNIGGSVVGIELKKGAMGSEETDWICNRCNTCNFKRRGKCFRCGSLPTQAMSGDNTRLESTFLINDGSRDIGDIPNPLLLLRGLDSLTTEDTLYRHINGIVPLVGVRLVKDRQTRTSLGFAFAEFSGLDKADCFLGSIYNMMEPRPLVIDGCTISVSYAHMGSFIPVYTASLWVSSVYKDGKIIQVSYWDEQAYAVQYPSVQIPSTIPPITTPQAIPDAQSVCLQPKQVLEGGIDTEPVHDKISTQTSVSNTAQTVGVVEATNEPMAKSFPIAKKLKKASGSNTNSKISIQLEKWQTKQAELKDFDATATDRSSDLITDDVLMMRLPTENAVNEIHSDLAIMACLLCQRQFKSIDDLKKHQAKSALHKTNMQNLREKQLQELGDQLKSEQQSNKKRWKKQQWSQKNSANMIPIQGNKTTVSANTRTEIGEDNIGNRLLQKMGWKAGQGLGADGGGIVAPVEAKAYATGAGIGASVVMSTADLTETLANGRDPNSYGERIRRAARNRLLDE</sequence>
<accession>A0A177WKH4</accession>
<dbReference type="PROSITE" id="PS50174">
    <property type="entry name" value="G_PATCH"/>
    <property type="match status" value="1"/>
</dbReference>
<dbReference type="GO" id="GO:0005634">
    <property type="term" value="C:nucleus"/>
    <property type="evidence" value="ECO:0007669"/>
    <property type="project" value="UniProtKB-SubCell"/>
</dbReference>
<feature type="domain" description="RanBP2-type" evidence="14">
    <location>
        <begin position="212"/>
        <end position="241"/>
    </location>
</feature>
<keyword evidence="5" id="KW-0862">Zinc</keyword>
<protein>
    <recommendedName>
        <fullName evidence="17">G-patch domain-containing protein</fullName>
    </recommendedName>
</protein>
<evidence type="ECO:0000256" key="7">
    <source>
        <dbReference type="ARBA" id="ARBA00023242"/>
    </source>
</evidence>
<dbReference type="GO" id="GO:0008270">
    <property type="term" value="F:zinc ion binding"/>
    <property type="evidence" value="ECO:0007669"/>
    <property type="project" value="UniProtKB-KW"/>
</dbReference>
<dbReference type="EMBL" id="DS022304">
    <property type="protein sequence ID" value="OAJ40184.1"/>
    <property type="molecule type" value="Genomic_DNA"/>
</dbReference>
<evidence type="ECO:0000256" key="9">
    <source>
        <dbReference type="PROSITE-ProRule" id="PRU00322"/>
    </source>
</evidence>
<comment type="subcellular location">
    <subcellularLocation>
        <location evidence="1">Nucleus</location>
    </subcellularLocation>
</comment>
<feature type="region of interest" description="Disordered" evidence="10">
    <location>
        <begin position="577"/>
        <end position="597"/>
    </location>
</feature>
<dbReference type="SMART" id="SM00547">
    <property type="entry name" value="ZnF_RBZ"/>
    <property type="match status" value="1"/>
</dbReference>
<evidence type="ECO:0000256" key="4">
    <source>
        <dbReference type="ARBA" id="ARBA00022771"/>
    </source>
</evidence>
<evidence type="ECO:0000256" key="10">
    <source>
        <dbReference type="SAM" id="MobiDB-lite"/>
    </source>
</evidence>
<keyword evidence="2" id="KW-0479">Metal-binding</keyword>
<dbReference type="eggNOG" id="KOG0154">
    <property type="taxonomic scope" value="Eukaryota"/>
</dbReference>
<evidence type="ECO:0000313" key="16">
    <source>
        <dbReference type="Proteomes" id="UP000077115"/>
    </source>
</evidence>
<evidence type="ECO:0008006" key="17">
    <source>
        <dbReference type="Google" id="ProtNLM"/>
    </source>
</evidence>
<dbReference type="SMART" id="SM00443">
    <property type="entry name" value="G_patch"/>
    <property type="match status" value="1"/>
</dbReference>
<dbReference type="GO" id="GO:0000398">
    <property type="term" value="P:mRNA splicing, via spliceosome"/>
    <property type="evidence" value="ECO:0007669"/>
    <property type="project" value="TreeGrafter"/>
</dbReference>
<feature type="chain" id="PRO_5008077655" description="G-patch domain-containing protein" evidence="11">
    <location>
        <begin position="17"/>
        <end position="702"/>
    </location>
</feature>
<dbReference type="VEuPathDB" id="FungiDB:BDEG_23948"/>
<dbReference type="Gene3D" id="4.10.1060.10">
    <property type="entry name" value="Zinc finger, RanBP2-type"/>
    <property type="match status" value="1"/>
</dbReference>
<dbReference type="Proteomes" id="UP000077115">
    <property type="component" value="Unassembled WGS sequence"/>
</dbReference>
<evidence type="ECO:0000259" key="13">
    <source>
        <dbReference type="PROSITE" id="PS50174"/>
    </source>
</evidence>
<evidence type="ECO:0000256" key="3">
    <source>
        <dbReference type="ARBA" id="ARBA00022737"/>
    </source>
</evidence>
<name>A0A177WKH4_BATDL</name>
<dbReference type="InterPro" id="IPR000467">
    <property type="entry name" value="G_patch_dom"/>
</dbReference>
<evidence type="ECO:0000256" key="8">
    <source>
        <dbReference type="PROSITE-ProRule" id="PRU00176"/>
    </source>
</evidence>
<keyword evidence="3" id="KW-0677">Repeat</keyword>
<feature type="domain" description="RRM" evidence="12">
    <location>
        <begin position="269"/>
        <end position="353"/>
    </location>
</feature>
<evidence type="ECO:0000259" key="12">
    <source>
        <dbReference type="PROSITE" id="PS50102"/>
    </source>
</evidence>
<evidence type="ECO:0000256" key="2">
    <source>
        <dbReference type="ARBA" id="ARBA00022723"/>
    </source>
</evidence>
<dbReference type="SMART" id="SM00360">
    <property type="entry name" value="RRM"/>
    <property type="match status" value="2"/>
</dbReference>
<evidence type="ECO:0000256" key="1">
    <source>
        <dbReference type="ARBA" id="ARBA00004123"/>
    </source>
</evidence>
<dbReference type="Gene3D" id="3.30.70.330">
    <property type="match status" value="2"/>
</dbReference>
<dbReference type="PANTHER" id="PTHR13948:SF3">
    <property type="entry name" value="FI21118P1"/>
    <property type="match status" value="1"/>
</dbReference>
<feature type="domain" description="G-patch" evidence="13">
    <location>
        <begin position="622"/>
        <end position="668"/>
    </location>
</feature>
<dbReference type="SUPFAM" id="SSF90209">
    <property type="entry name" value="Ran binding protein zinc finger-like"/>
    <property type="match status" value="1"/>
</dbReference>
<reference evidence="15 16" key="2">
    <citation type="submission" date="2016-05" db="EMBL/GenBank/DDBJ databases">
        <title>Lineage-specific infection strategies underlie the spectrum of fungal disease in amphibians.</title>
        <authorList>
            <person name="Cuomo C.A."/>
            <person name="Farrer R.A."/>
            <person name="James T."/>
            <person name="Longcore J."/>
            <person name="Birren B."/>
        </authorList>
    </citation>
    <scope>NUCLEOTIDE SEQUENCE [LARGE SCALE GENOMIC DNA]</scope>
    <source>
        <strain evidence="15 16">JEL423</strain>
    </source>
</reference>
<keyword evidence="11" id="KW-0732">Signal</keyword>
<dbReference type="CDD" id="cd12313">
    <property type="entry name" value="RRM1_RRM2_RBM5_like"/>
    <property type="match status" value="1"/>
</dbReference>
<dbReference type="PROSITE" id="PS50199">
    <property type="entry name" value="ZF_RANBP2_2"/>
    <property type="match status" value="1"/>
</dbReference>
<dbReference type="InterPro" id="IPR036443">
    <property type="entry name" value="Znf_RanBP2_sf"/>
</dbReference>
<dbReference type="InterPro" id="IPR035979">
    <property type="entry name" value="RBD_domain_sf"/>
</dbReference>
<evidence type="ECO:0000256" key="5">
    <source>
        <dbReference type="ARBA" id="ARBA00022833"/>
    </source>
</evidence>
<evidence type="ECO:0000256" key="11">
    <source>
        <dbReference type="SAM" id="SignalP"/>
    </source>
</evidence>
<dbReference type="PROSITE" id="PS01358">
    <property type="entry name" value="ZF_RANBP2_1"/>
    <property type="match status" value="1"/>
</dbReference>
<keyword evidence="7" id="KW-0539">Nucleus</keyword>
<reference evidence="15 16" key="1">
    <citation type="submission" date="2006-10" db="EMBL/GenBank/DDBJ databases">
        <title>The Genome Sequence of Batrachochytrium dendrobatidis JEL423.</title>
        <authorList>
            <consortium name="The Broad Institute Genome Sequencing Platform"/>
            <person name="Birren B."/>
            <person name="Lander E."/>
            <person name="Galagan J."/>
            <person name="Cuomo C."/>
            <person name="Devon K."/>
            <person name="Jaffe D."/>
            <person name="Butler J."/>
            <person name="Alvarez P."/>
            <person name="Gnerre S."/>
            <person name="Grabherr M."/>
            <person name="Kleber M."/>
            <person name="Mauceli E."/>
            <person name="Brockman W."/>
            <person name="Young S."/>
            <person name="LaButti K."/>
            <person name="Sykes S."/>
            <person name="DeCaprio D."/>
            <person name="Crawford M."/>
            <person name="Koehrsen M."/>
            <person name="Engels R."/>
            <person name="Montgomery P."/>
            <person name="Pearson M."/>
            <person name="Howarth C."/>
            <person name="Larson L."/>
            <person name="White J."/>
            <person name="O'Leary S."/>
            <person name="Kodira C."/>
            <person name="Zeng Q."/>
            <person name="Yandava C."/>
            <person name="Alvarado L."/>
            <person name="Longcore J."/>
            <person name="James T."/>
        </authorList>
    </citation>
    <scope>NUCLEOTIDE SEQUENCE [LARGE SCALE GENOMIC DNA]</scope>
    <source>
        <strain evidence="15 16">JEL423</strain>
    </source>
</reference>
<dbReference type="STRING" id="403673.A0A177WKH4"/>
<dbReference type="PROSITE" id="PS50102">
    <property type="entry name" value="RRM"/>
    <property type="match status" value="2"/>
</dbReference>
<evidence type="ECO:0000256" key="6">
    <source>
        <dbReference type="ARBA" id="ARBA00022884"/>
    </source>
</evidence>
<keyword evidence="6 8" id="KW-0694">RNA-binding</keyword>
<feature type="domain" description="RRM" evidence="12">
    <location>
        <begin position="114"/>
        <end position="207"/>
    </location>
</feature>
<dbReference type="OrthoDB" id="439808at2759"/>
<dbReference type="InterPro" id="IPR000504">
    <property type="entry name" value="RRM_dom"/>
</dbReference>
<dbReference type="SUPFAM" id="SSF54928">
    <property type="entry name" value="RNA-binding domain, RBD"/>
    <property type="match status" value="1"/>
</dbReference>
<proteinExistence type="predicted"/>
<feature type="signal peptide" evidence="11">
    <location>
        <begin position="1"/>
        <end position="16"/>
    </location>
</feature>
<evidence type="ECO:0000313" key="15">
    <source>
        <dbReference type="EMBL" id="OAJ40184.1"/>
    </source>
</evidence>
<evidence type="ECO:0000259" key="14">
    <source>
        <dbReference type="PROSITE" id="PS50199"/>
    </source>
</evidence>
<dbReference type="Pfam" id="PF01585">
    <property type="entry name" value="G-patch"/>
    <property type="match status" value="1"/>
</dbReference>
<dbReference type="Pfam" id="PF00076">
    <property type="entry name" value="RRM_1"/>
    <property type="match status" value="1"/>
</dbReference>
<keyword evidence="4 9" id="KW-0863">Zinc-finger</keyword>
<dbReference type="InterPro" id="IPR012677">
    <property type="entry name" value="Nucleotide-bd_a/b_plait_sf"/>
</dbReference>